<organism evidence="7">
    <name type="scientific">Chlorophytum borivilianum</name>
    <dbReference type="NCBI Taxonomy" id="503355"/>
    <lineage>
        <taxon>Eukaryota</taxon>
        <taxon>Viridiplantae</taxon>
        <taxon>Streptophyta</taxon>
        <taxon>Embryophyta</taxon>
        <taxon>Tracheophyta</taxon>
        <taxon>Spermatophyta</taxon>
        <taxon>Magnoliopsida</taxon>
        <taxon>Liliopsida</taxon>
        <taxon>Asparagales</taxon>
        <taxon>Asparagaceae</taxon>
        <taxon>Agavoideae</taxon>
        <taxon>Chlorophytum</taxon>
    </lineage>
</organism>
<dbReference type="SFLD" id="SFLDG01016">
    <property type="entry name" value="Prenyltransferase_Like_2"/>
    <property type="match status" value="1"/>
</dbReference>
<dbReference type="Pfam" id="PF13249">
    <property type="entry name" value="SQHop_cyclase_N"/>
    <property type="match status" value="1"/>
</dbReference>
<evidence type="ECO:0000256" key="2">
    <source>
        <dbReference type="ARBA" id="ARBA00022737"/>
    </source>
</evidence>
<dbReference type="InterPro" id="IPR008930">
    <property type="entry name" value="Terpenoid_cyclase/PrenylTrfase"/>
</dbReference>
<dbReference type="Gene3D" id="1.50.10.20">
    <property type="match status" value="2"/>
</dbReference>
<dbReference type="PANTHER" id="PTHR11764:SF20">
    <property type="entry name" value="LANOSTEROL SYNTHASE"/>
    <property type="match status" value="1"/>
</dbReference>
<evidence type="ECO:0000259" key="6">
    <source>
        <dbReference type="Pfam" id="PF13249"/>
    </source>
</evidence>
<dbReference type="CDD" id="cd02892">
    <property type="entry name" value="SQCY_1"/>
    <property type="match status" value="1"/>
</dbReference>
<evidence type="ECO:0000256" key="4">
    <source>
        <dbReference type="RuleBase" id="RU362003"/>
    </source>
</evidence>
<dbReference type="FunFam" id="1.50.10.20:FF:000022">
    <property type="entry name" value="Terpene cyclase/mutase family member"/>
    <property type="match status" value="1"/>
</dbReference>
<dbReference type="InterPro" id="IPR032697">
    <property type="entry name" value="SQ_cyclase_N"/>
</dbReference>
<evidence type="ECO:0000313" key="7">
    <source>
        <dbReference type="EMBL" id="AIU41742.1"/>
    </source>
</evidence>
<feature type="domain" description="Squalene cyclase N-terminal" evidence="6">
    <location>
        <begin position="100"/>
        <end position="398"/>
    </location>
</feature>
<feature type="domain" description="Squalene cyclase C-terminal" evidence="5">
    <location>
        <begin position="414"/>
        <end position="751"/>
    </location>
</feature>
<evidence type="ECO:0000259" key="5">
    <source>
        <dbReference type="Pfam" id="PF13243"/>
    </source>
</evidence>
<comment type="similarity">
    <text evidence="1 4">Belongs to the terpene cyclase/mutase family.</text>
</comment>
<dbReference type="EC" id="5.4.99.-" evidence="4"/>
<dbReference type="EMBL" id="KM245581">
    <property type="protein sequence ID" value="AIU41742.1"/>
    <property type="molecule type" value="mRNA"/>
</dbReference>
<keyword evidence="3 4" id="KW-0413">Isomerase</keyword>
<dbReference type="InterPro" id="IPR002365">
    <property type="entry name" value="Terpene_synthase_CS"/>
</dbReference>
<dbReference type="SUPFAM" id="SSF48239">
    <property type="entry name" value="Terpenoid cyclases/Protein prenyltransferases"/>
    <property type="match status" value="2"/>
</dbReference>
<dbReference type="NCBIfam" id="TIGR01787">
    <property type="entry name" value="squalene_cyclas"/>
    <property type="match status" value="1"/>
</dbReference>
<sequence length="758" mass="86190">MWRLKIAEGGNPWLRTTNNHVGRQIWEFDSNYQGSHEELLEIENARRNFSDNRFNQKHSADLLMRIQFERENPLREVIPQVKLKDNEDVTEEAVTRTLRRALNYYSVIQAHDGHWPGDYGGPMFLMPGLVITLSITGALNAVLSEEHKKEMIRYLYNHQNEDGGWGLHIEGPSTMFGSVLNYVTLRLLGEGANEGDGAMENARNWILNHGGATAITSWGKMWLSVLGCFEWSGNNPLPPEIWLLPYILPFHPGRMWCHCRMVYLPMSYLYGKRFVGPITPTILSLRKELFTVPYHDIDWNQARNSCAKEDLYYPHPLVQDVLWGCLHKFVEPVLLHWPGKKLREKALCTAIEHIHYEDENTRYICIGPVNKVLNMLCCWVEDPNSEAFKLHLPRIHDYLWLAEDGMKMQGYNGSQLWDTAFAVQAIIATNLVDEYGATLGKAHSYIKNSQVLEDCPGDLDFWYRHISKGAWPFSTADHGWPISDCTAEGLKAALSLSKIPAEIVGEPLEANRLYNAVNVILSLQNADGGFATYELTRSYPWLELINPAETFGDIVIDYPYVECTSAAIQALASFKKLYPGHRRQDIENCISKATAFLESIQLNDGSWYGSWGVCFTYGTWFGIKGLVAAGKNFKNCSAIRQACNFLLSKQCASGGWGESYLSCQNKVYSNLEGNRTHVVNTSWAMLALIDAGQIERDPIPIHRAARNLINSQMENGDFPQQEIMGVFNRNCMITYAAYRDIFPIWALGEYRCRVLQAS</sequence>
<dbReference type="PANTHER" id="PTHR11764">
    <property type="entry name" value="TERPENE CYCLASE/MUTASE FAMILY MEMBER"/>
    <property type="match status" value="1"/>
</dbReference>
<dbReference type="InterPro" id="IPR032696">
    <property type="entry name" value="SQ_cyclase_C"/>
</dbReference>
<evidence type="ECO:0000256" key="3">
    <source>
        <dbReference type="ARBA" id="ARBA00023235"/>
    </source>
</evidence>
<dbReference type="InterPro" id="IPR018333">
    <property type="entry name" value="Squalene_cyclase"/>
</dbReference>
<evidence type="ECO:0000256" key="1">
    <source>
        <dbReference type="ARBA" id="ARBA00009755"/>
    </source>
</evidence>
<dbReference type="PROSITE" id="PS01074">
    <property type="entry name" value="TERPENE_SYNTHASES"/>
    <property type="match status" value="1"/>
</dbReference>
<accession>A0A097PA18</accession>
<name>A0A097PA18_9ASPA</name>
<reference evidence="7" key="1">
    <citation type="submission" date="2014-07" db="EMBL/GenBank/DDBJ databases">
        <title>Cycloartenol synthase gene from roots of C. borivilianum.</title>
        <authorList>
            <person name="Kumar S."/>
            <person name="Singh K."/>
        </authorList>
    </citation>
    <scope>NUCLEOTIDE SEQUENCE</scope>
    <source>
        <tissue evidence="7">Root</tissue>
    </source>
</reference>
<proteinExistence type="evidence at transcript level"/>
<dbReference type="Pfam" id="PF13243">
    <property type="entry name" value="SQHop_cyclase_C"/>
    <property type="match status" value="1"/>
</dbReference>
<dbReference type="GO" id="GO:0016871">
    <property type="term" value="F:cycloartenol synthase activity"/>
    <property type="evidence" value="ECO:0007669"/>
    <property type="project" value="UniProtKB-ARBA"/>
</dbReference>
<dbReference type="FunFam" id="1.50.10.20:FF:000002">
    <property type="entry name" value="Terpene cyclase/mutase family member"/>
    <property type="match status" value="1"/>
</dbReference>
<dbReference type="GO" id="GO:0005811">
    <property type="term" value="C:lipid droplet"/>
    <property type="evidence" value="ECO:0007669"/>
    <property type="project" value="InterPro"/>
</dbReference>
<protein>
    <recommendedName>
        <fullName evidence="4">Terpene cyclase/mutase family member</fullName>
        <ecNumber evidence="4">5.4.99.-</ecNumber>
    </recommendedName>
</protein>
<dbReference type="GO" id="GO:0016104">
    <property type="term" value="P:triterpenoid biosynthetic process"/>
    <property type="evidence" value="ECO:0007669"/>
    <property type="project" value="InterPro"/>
</dbReference>
<dbReference type="AlphaFoldDB" id="A0A097PA18"/>
<keyword evidence="2" id="KW-0677">Repeat</keyword>